<organism evidence="1">
    <name type="scientific">uncultured Mycobacterium sp</name>
    <dbReference type="NCBI Taxonomy" id="171292"/>
    <lineage>
        <taxon>Bacteria</taxon>
        <taxon>Bacillati</taxon>
        <taxon>Actinomycetota</taxon>
        <taxon>Actinomycetes</taxon>
        <taxon>Mycobacteriales</taxon>
        <taxon>Mycobacteriaceae</taxon>
        <taxon>Mycobacterium</taxon>
        <taxon>environmental samples</taxon>
    </lineage>
</organism>
<proteinExistence type="predicted"/>
<sequence length="63" mass="6530">MTASVLRLIGPLAGALLGRWHLAHHLVDVLATSCPGGLVAARALNGIAHINSFALEAYADDRA</sequence>
<dbReference type="EMBL" id="FLQS01000034">
    <property type="protein sequence ID" value="SBS77038.1"/>
    <property type="molecule type" value="Genomic_DNA"/>
</dbReference>
<dbReference type="AlphaFoldDB" id="A0A1Y5PMA7"/>
<name>A0A1Y5PMA7_9MYCO</name>
<accession>A0A1Y5PMA7</accession>
<reference evidence="1" key="1">
    <citation type="submission" date="2016-03" db="EMBL/GenBank/DDBJ databases">
        <authorList>
            <person name="Ploux O."/>
        </authorList>
    </citation>
    <scope>NUCLEOTIDE SEQUENCE</scope>
    <source>
        <strain evidence="1">UC10</strain>
    </source>
</reference>
<evidence type="ECO:0000313" key="1">
    <source>
        <dbReference type="EMBL" id="SBS77038.1"/>
    </source>
</evidence>
<protein>
    <submittedName>
        <fullName evidence="1">Uncharacterized protein</fullName>
    </submittedName>
</protein>
<gene>
    <name evidence="1" type="ORF">MHPYR_40040</name>
</gene>